<dbReference type="AlphaFoldDB" id="A0A8C9HAT4"/>
<organism evidence="4 5">
    <name type="scientific">Piliocolobus tephrosceles</name>
    <name type="common">Ugandan red Colobus</name>
    <dbReference type="NCBI Taxonomy" id="591936"/>
    <lineage>
        <taxon>Eukaryota</taxon>
        <taxon>Metazoa</taxon>
        <taxon>Chordata</taxon>
        <taxon>Craniata</taxon>
        <taxon>Vertebrata</taxon>
        <taxon>Euteleostomi</taxon>
        <taxon>Mammalia</taxon>
        <taxon>Eutheria</taxon>
        <taxon>Euarchontoglires</taxon>
        <taxon>Primates</taxon>
        <taxon>Haplorrhini</taxon>
        <taxon>Catarrhini</taxon>
        <taxon>Cercopithecidae</taxon>
        <taxon>Colobinae</taxon>
        <taxon>Piliocolobus</taxon>
    </lineage>
</organism>
<evidence type="ECO:0000256" key="2">
    <source>
        <dbReference type="SAM" id="MobiDB-lite"/>
    </source>
</evidence>
<feature type="compositionally biased region" description="Basic and acidic residues" evidence="2">
    <location>
        <begin position="130"/>
        <end position="141"/>
    </location>
</feature>
<evidence type="ECO:0000259" key="3">
    <source>
        <dbReference type="Pfam" id="PF15070"/>
    </source>
</evidence>
<dbReference type="InterPro" id="IPR043976">
    <property type="entry name" value="GOLGA_cons_dom"/>
</dbReference>
<name>A0A8C9HAT4_9PRIM</name>
<protein>
    <recommendedName>
        <fullName evidence="3">Golgin subfamily A conserved domain-containing protein</fullName>
    </recommendedName>
</protein>
<feature type="domain" description="Golgin subfamily A conserved" evidence="3">
    <location>
        <begin position="12"/>
        <end position="130"/>
    </location>
</feature>
<feature type="region of interest" description="Disordered" evidence="2">
    <location>
        <begin position="94"/>
        <end position="141"/>
    </location>
</feature>
<dbReference type="Pfam" id="PF15070">
    <property type="entry name" value="GOLGA2L5"/>
    <property type="match status" value="1"/>
</dbReference>
<dbReference type="Ensembl" id="ENSPTET00000023940.1">
    <property type="protein sequence ID" value="ENSPTEP00000016124.1"/>
    <property type="gene ID" value="ENSPTEG00000017726.1"/>
</dbReference>
<reference evidence="4" key="2">
    <citation type="submission" date="2025-09" db="UniProtKB">
        <authorList>
            <consortium name="Ensembl"/>
        </authorList>
    </citation>
    <scope>IDENTIFICATION</scope>
</reference>
<reference evidence="4" key="1">
    <citation type="submission" date="2025-08" db="UniProtKB">
        <authorList>
            <consortium name="Ensembl"/>
        </authorList>
    </citation>
    <scope>IDENTIFICATION</scope>
</reference>
<feature type="coiled-coil region" evidence="1">
    <location>
        <begin position="44"/>
        <end position="78"/>
    </location>
</feature>
<proteinExistence type="predicted"/>
<keyword evidence="5" id="KW-1185">Reference proteome</keyword>
<evidence type="ECO:0000256" key="1">
    <source>
        <dbReference type="SAM" id="Coils"/>
    </source>
</evidence>
<dbReference type="Proteomes" id="UP000694416">
    <property type="component" value="Unplaced"/>
</dbReference>
<evidence type="ECO:0000313" key="5">
    <source>
        <dbReference type="Proteomes" id="UP000694416"/>
    </source>
</evidence>
<evidence type="ECO:0000313" key="4">
    <source>
        <dbReference type="Ensembl" id="ENSPTEP00000016124.1"/>
    </source>
</evidence>
<accession>A0A8C9HAT4</accession>
<sequence>MGQPQGALMPRVFLQVELKRQEAQSLQQQPDHYLGHLQQSVATYQQQVAAYQQLTSEKEALHRQLLQQIQLMNQLQQQESWGKPVAKIARQKLQETQGRELHQSQQLNAPLNLMALPGEGTGDHSEEEERAPGGRGDYEQHKIEELEETFRTAGHYANWVPALSLASIW</sequence>
<keyword evidence="1" id="KW-0175">Coiled coil</keyword>